<accession>Q9GMM1</accession>
<dbReference type="EMBL" id="AB047914">
    <property type="protein sequence ID" value="BAB12335.1"/>
    <property type="molecule type" value="mRNA"/>
</dbReference>
<name>Q9GMM1_MACFA</name>
<organism evidence="2">
    <name type="scientific">Macaca fascicularis</name>
    <name type="common">Crab-eating macaque</name>
    <name type="synonym">Cynomolgus monkey</name>
    <dbReference type="NCBI Taxonomy" id="9541"/>
    <lineage>
        <taxon>Eukaryota</taxon>
        <taxon>Metazoa</taxon>
        <taxon>Chordata</taxon>
        <taxon>Craniata</taxon>
        <taxon>Vertebrata</taxon>
        <taxon>Euteleostomi</taxon>
        <taxon>Mammalia</taxon>
        <taxon>Eutheria</taxon>
        <taxon>Euarchontoglires</taxon>
        <taxon>Primates</taxon>
        <taxon>Haplorrhini</taxon>
        <taxon>Catarrhini</taxon>
        <taxon>Cercopithecidae</taxon>
        <taxon>Cercopithecinae</taxon>
        <taxon>Macaca</taxon>
    </lineage>
</organism>
<feature type="region of interest" description="Disordered" evidence="1">
    <location>
        <begin position="37"/>
        <end position="59"/>
    </location>
</feature>
<protein>
    <submittedName>
        <fullName evidence="2">Uncharacterized protein</fullName>
    </submittedName>
</protein>
<reference evidence="2" key="1">
    <citation type="submission" date="2000-08" db="EMBL/GenBank/DDBJ databases">
        <title>Isolation of full-length cDNA clones from macaque brain cDNA libraries.</title>
        <authorList>
            <person name="Osada N."/>
            <person name="Hida M."/>
            <person name="Kusuda J."/>
            <person name="Tanuma R."/>
            <person name="Iseki K."/>
            <person name="Hirai M."/>
            <person name="Terao K."/>
            <person name="Suzuki Y."/>
            <person name="Sugano S."/>
            <person name="Hashimoto K."/>
        </authorList>
    </citation>
    <scope>NUCLEOTIDE SEQUENCE</scope>
    <source>
        <tissue evidence="2">Brain parietal lobe</tissue>
    </source>
</reference>
<proteinExistence type="evidence at transcript level"/>
<sequence length="59" mass="6972">MANKWMEQMFPIICHSGIWEMQIKTMRYHYTPVSRGPRLPGHGPSRSLWPVRIQPHSGR</sequence>
<evidence type="ECO:0000256" key="1">
    <source>
        <dbReference type="SAM" id="MobiDB-lite"/>
    </source>
</evidence>
<evidence type="ECO:0000313" key="2">
    <source>
        <dbReference type="EMBL" id="BAB12335.1"/>
    </source>
</evidence>
<dbReference type="AlphaFoldDB" id="Q9GMM1"/>